<evidence type="ECO:0000256" key="2">
    <source>
        <dbReference type="ARBA" id="ARBA00022553"/>
    </source>
</evidence>
<dbReference type="PANTHER" id="PTHR10426:SF88">
    <property type="entry name" value="ADIPOCYTE PLASMA MEMBRANE-ASSOCIATED PROTEIN HEMOMUCIN-RELATED"/>
    <property type="match status" value="1"/>
</dbReference>
<keyword evidence="2" id="KW-0597">Phosphoprotein</keyword>
<proteinExistence type="inferred from homology"/>
<keyword evidence="7" id="KW-1185">Reference proteome</keyword>
<dbReference type="AlphaFoldDB" id="A0A2S6GV31"/>
<evidence type="ECO:0000256" key="3">
    <source>
        <dbReference type="ARBA" id="ARBA00023180"/>
    </source>
</evidence>
<feature type="region of interest" description="Disordered" evidence="4">
    <location>
        <begin position="1"/>
        <end position="23"/>
    </location>
</feature>
<evidence type="ECO:0000256" key="1">
    <source>
        <dbReference type="ARBA" id="ARBA00009191"/>
    </source>
</evidence>
<reference evidence="6 7" key="1">
    <citation type="submission" date="2018-02" db="EMBL/GenBank/DDBJ databases">
        <title>Genomic Encyclopedia of Archaeal and Bacterial Type Strains, Phase II (KMG-II): from individual species to whole genera.</title>
        <authorList>
            <person name="Goeker M."/>
        </authorList>
    </citation>
    <scope>NUCLEOTIDE SEQUENCE [LARGE SCALE GENOMIC DNA]</scope>
    <source>
        <strain evidence="6 7">YU 961-1</strain>
    </source>
</reference>
<feature type="domain" description="Strictosidine synthase conserved region" evidence="5">
    <location>
        <begin position="126"/>
        <end position="207"/>
    </location>
</feature>
<gene>
    <name evidence="6" type="ORF">CLV40_104238</name>
</gene>
<accession>A0A2S6GV31</accession>
<evidence type="ECO:0000259" key="5">
    <source>
        <dbReference type="Pfam" id="PF03088"/>
    </source>
</evidence>
<dbReference type="InterPro" id="IPR018119">
    <property type="entry name" value="Strictosidine_synth_cons-reg"/>
</dbReference>
<evidence type="ECO:0000313" key="7">
    <source>
        <dbReference type="Proteomes" id="UP000239203"/>
    </source>
</evidence>
<keyword evidence="3" id="KW-0325">Glycoprotein</keyword>
<evidence type="ECO:0000313" key="6">
    <source>
        <dbReference type="EMBL" id="PPK68991.1"/>
    </source>
</evidence>
<dbReference type="Pfam" id="PF20067">
    <property type="entry name" value="SSL_N"/>
    <property type="match status" value="1"/>
</dbReference>
<dbReference type="EMBL" id="PTIX01000004">
    <property type="protein sequence ID" value="PPK68991.1"/>
    <property type="molecule type" value="Genomic_DNA"/>
</dbReference>
<organism evidence="6 7">
    <name type="scientific">Actinokineospora auranticolor</name>
    <dbReference type="NCBI Taxonomy" id="155976"/>
    <lineage>
        <taxon>Bacteria</taxon>
        <taxon>Bacillati</taxon>
        <taxon>Actinomycetota</taxon>
        <taxon>Actinomycetes</taxon>
        <taxon>Pseudonocardiales</taxon>
        <taxon>Pseudonocardiaceae</taxon>
        <taxon>Actinokineospora</taxon>
    </lineage>
</organism>
<dbReference type="GO" id="GO:0016787">
    <property type="term" value="F:hydrolase activity"/>
    <property type="evidence" value="ECO:0007669"/>
    <property type="project" value="TreeGrafter"/>
</dbReference>
<comment type="caution">
    <text evidence="6">The sequence shown here is derived from an EMBL/GenBank/DDBJ whole genome shotgun (WGS) entry which is preliminary data.</text>
</comment>
<protein>
    <submittedName>
        <fullName evidence="6">SMP-30/gluconolaconase/LRE-like protein</fullName>
    </submittedName>
</protein>
<dbReference type="SUPFAM" id="SSF63829">
    <property type="entry name" value="Calcium-dependent phosphotriesterase"/>
    <property type="match status" value="1"/>
</dbReference>
<name>A0A2S6GV31_9PSEU</name>
<dbReference type="RefSeq" id="WP_342752257.1">
    <property type="nucleotide sequence ID" value="NZ_CP154825.1"/>
</dbReference>
<sequence>MSRPKIDPVAWRPPRPGRAPSKRTLPRLTVLPVNGRGPEDVLIDDHGHLYTGVDDGRILRLTADGRRLDTIADTGGRPLGLEHHPDGRLLVCDAARGLLLVDRGTGDIELLIPAGADLRVCNNAAVAADGTVYFTNSTERFDLPHWRADLFEHRATGSLRRRSPDGEVEVLLDGLHFANGVALAPDESYVVVVDGWEYALRRVWLTGEKQGTSDVLVDNLPGFPDNISTGTDGLIWIALASPRRRLLDLVLRTPPAVRKLLWRVPERWYAKEGTEVWARAVDGTTGHPVHDFRGPTTDGFHMVTGVREHHGEIYLGSLEATSVAHFSKP</sequence>
<dbReference type="InterPro" id="IPR011042">
    <property type="entry name" value="6-blade_b-propeller_TolB-like"/>
</dbReference>
<dbReference type="Proteomes" id="UP000239203">
    <property type="component" value="Unassembled WGS sequence"/>
</dbReference>
<comment type="similarity">
    <text evidence="1">Belongs to the strictosidine synthase family.</text>
</comment>
<dbReference type="Gene3D" id="2.120.10.30">
    <property type="entry name" value="TolB, C-terminal domain"/>
    <property type="match status" value="1"/>
</dbReference>
<dbReference type="PANTHER" id="PTHR10426">
    <property type="entry name" value="STRICTOSIDINE SYNTHASE-RELATED"/>
    <property type="match status" value="1"/>
</dbReference>
<evidence type="ECO:0000256" key="4">
    <source>
        <dbReference type="SAM" id="MobiDB-lite"/>
    </source>
</evidence>
<dbReference type="Pfam" id="PF03088">
    <property type="entry name" value="Str_synth"/>
    <property type="match status" value="1"/>
</dbReference>